<evidence type="ECO:0000313" key="3">
    <source>
        <dbReference type="EMBL" id="PKI72252.1"/>
    </source>
</evidence>
<proteinExistence type="predicted"/>
<dbReference type="Proteomes" id="UP000233551">
    <property type="component" value="Unassembled WGS sequence"/>
</dbReference>
<feature type="chain" id="PRO_5014144408" evidence="2">
    <location>
        <begin position="20"/>
        <end position="162"/>
    </location>
</feature>
<sequence length="162" mass="17258">MGCRLWMTFISGNLVITTWEWLDCDWGHIILNSAITTKVDEIHSLVGGMIVLSPKAVNAGPRPDARPKPNAGPKPDAEPKPDVRSKPNAVNAGLKPNAVNAGPKPDAGPKPNVVNTGLKPDAWPKPDAGPKPNACGVGGRDERPLVTARLAMERGRPRVVYP</sequence>
<organism evidence="3 4">
    <name type="scientific">Punica granatum</name>
    <name type="common">Pomegranate</name>
    <dbReference type="NCBI Taxonomy" id="22663"/>
    <lineage>
        <taxon>Eukaryota</taxon>
        <taxon>Viridiplantae</taxon>
        <taxon>Streptophyta</taxon>
        <taxon>Embryophyta</taxon>
        <taxon>Tracheophyta</taxon>
        <taxon>Spermatophyta</taxon>
        <taxon>Magnoliopsida</taxon>
        <taxon>eudicotyledons</taxon>
        <taxon>Gunneridae</taxon>
        <taxon>Pentapetalae</taxon>
        <taxon>rosids</taxon>
        <taxon>malvids</taxon>
        <taxon>Myrtales</taxon>
        <taxon>Lythraceae</taxon>
        <taxon>Punica</taxon>
    </lineage>
</organism>
<evidence type="ECO:0000256" key="2">
    <source>
        <dbReference type="SAM" id="SignalP"/>
    </source>
</evidence>
<evidence type="ECO:0000256" key="1">
    <source>
        <dbReference type="SAM" id="MobiDB-lite"/>
    </source>
</evidence>
<feature type="compositionally biased region" description="Basic and acidic residues" evidence="1">
    <location>
        <begin position="75"/>
        <end position="85"/>
    </location>
</feature>
<comment type="caution">
    <text evidence="3">The sequence shown here is derived from an EMBL/GenBank/DDBJ whole genome shotgun (WGS) entry which is preliminary data.</text>
</comment>
<gene>
    <name evidence="3" type="ORF">CRG98_007326</name>
</gene>
<feature type="region of interest" description="Disordered" evidence="1">
    <location>
        <begin position="56"/>
        <end position="142"/>
    </location>
</feature>
<name>A0A2I0KUW5_PUNGR</name>
<feature type="signal peptide" evidence="2">
    <location>
        <begin position="1"/>
        <end position="19"/>
    </location>
</feature>
<keyword evidence="4" id="KW-1185">Reference proteome</keyword>
<accession>A0A2I0KUW5</accession>
<dbReference type="EMBL" id="PGOL01000332">
    <property type="protein sequence ID" value="PKI72252.1"/>
    <property type="molecule type" value="Genomic_DNA"/>
</dbReference>
<evidence type="ECO:0000313" key="4">
    <source>
        <dbReference type="Proteomes" id="UP000233551"/>
    </source>
</evidence>
<dbReference type="AlphaFoldDB" id="A0A2I0KUW5"/>
<reference evidence="3 4" key="1">
    <citation type="submission" date="2017-11" db="EMBL/GenBank/DDBJ databases">
        <title>De-novo sequencing of pomegranate (Punica granatum L.) genome.</title>
        <authorList>
            <person name="Akparov Z."/>
            <person name="Amiraslanov A."/>
            <person name="Hajiyeva S."/>
            <person name="Abbasov M."/>
            <person name="Kaur K."/>
            <person name="Hamwieh A."/>
            <person name="Solovyev V."/>
            <person name="Salamov A."/>
            <person name="Braich B."/>
            <person name="Kosarev P."/>
            <person name="Mahmoud A."/>
            <person name="Hajiyev E."/>
            <person name="Babayeva S."/>
            <person name="Izzatullayeva V."/>
            <person name="Mammadov A."/>
            <person name="Mammadov A."/>
            <person name="Sharifova S."/>
            <person name="Ojaghi J."/>
            <person name="Eynullazada K."/>
            <person name="Bayramov B."/>
            <person name="Abdulazimova A."/>
            <person name="Shahmuradov I."/>
        </authorList>
    </citation>
    <scope>NUCLEOTIDE SEQUENCE [LARGE SCALE GENOMIC DNA]</scope>
    <source>
        <strain evidence="4">cv. AG2017</strain>
        <tissue evidence="3">Leaf</tissue>
    </source>
</reference>
<keyword evidence="2" id="KW-0732">Signal</keyword>
<protein>
    <submittedName>
        <fullName evidence="3">Uncharacterized protein</fullName>
    </submittedName>
</protein>